<reference evidence="2" key="2">
    <citation type="journal article" date="2021" name="PeerJ">
        <title>Extensive microbial diversity within the chicken gut microbiome revealed by metagenomics and culture.</title>
        <authorList>
            <person name="Gilroy R."/>
            <person name="Ravi A."/>
            <person name="Getino M."/>
            <person name="Pursley I."/>
            <person name="Horton D.L."/>
            <person name="Alikhan N.F."/>
            <person name="Baker D."/>
            <person name="Gharbi K."/>
            <person name="Hall N."/>
            <person name="Watson M."/>
            <person name="Adriaenssens E.M."/>
            <person name="Foster-Nyarko E."/>
            <person name="Jarju S."/>
            <person name="Secka A."/>
            <person name="Antonio M."/>
            <person name="Oren A."/>
            <person name="Chaudhuri R.R."/>
            <person name="La Ragione R."/>
            <person name="Hildebrand F."/>
            <person name="Pallen M.J."/>
        </authorList>
    </citation>
    <scope>NUCLEOTIDE SEQUENCE</scope>
    <source>
        <strain evidence="2">CHK188-20938</strain>
    </source>
</reference>
<dbReference type="EMBL" id="DVOO01000029">
    <property type="protein sequence ID" value="HIV25998.1"/>
    <property type="molecule type" value="Genomic_DNA"/>
</dbReference>
<name>A0A9D1P3M3_9FIRM</name>
<evidence type="ECO:0000256" key="1">
    <source>
        <dbReference type="SAM" id="Phobius"/>
    </source>
</evidence>
<protein>
    <submittedName>
        <fullName evidence="2">Uncharacterized protein</fullName>
    </submittedName>
</protein>
<organism evidence="2 3">
    <name type="scientific">Candidatus Scatomonas pullistercoris</name>
    <dbReference type="NCBI Taxonomy" id="2840920"/>
    <lineage>
        <taxon>Bacteria</taxon>
        <taxon>Bacillati</taxon>
        <taxon>Bacillota</taxon>
        <taxon>Clostridia</taxon>
        <taxon>Lachnospirales</taxon>
        <taxon>Lachnospiraceae</taxon>
        <taxon>Lachnospiraceae incertae sedis</taxon>
        <taxon>Candidatus Scatomonas</taxon>
    </lineage>
</organism>
<keyword evidence="1" id="KW-0472">Membrane</keyword>
<accession>A0A9D1P3M3</accession>
<evidence type="ECO:0000313" key="2">
    <source>
        <dbReference type="EMBL" id="HIV25998.1"/>
    </source>
</evidence>
<dbReference type="Proteomes" id="UP000824169">
    <property type="component" value="Unassembled WGS sequence"/>
</dbReference>
<evidence type="ECO:0000313" key="3">
    <source>
        <dbReference type="Proteomes" id="UP000824169"/>
    </source>
</evidence>
<feature type="transmembrane region" description="Helical" evidence="1">
    <location>
        <begin position="48"/>
        <end position="73"/>
    </location>
</feature>
<dbReference type="AlphaFoldDB" id="A0A9D1P3M3"/>
<sequence>MKSSKIRKGDFGYIQKQKRTRLLRTLACFLLPAAFFTVGMVLNQGDRYNIYTIIALVGCIPACMSLVSMIMMWMQKPMRRELYEEIQPHAGDLLMAYEMYMTTRDISIFVDAAAICGEYVAAYTDRPARRKDLDFMEQHITKTLRANKYKMTVKIFDQKKAFLERLDTLRIRQADLEAAAGRNFTPDEKYPDLTRSELVKHLLLAISL</sequence>
<reference evidence="2" key="1">
    <citation type="submission" date="2020-10" db="EMBL/GenBank/DDBJ databases">
        <authorList>
            <person name="Gilroy R."/>
        </authorList>
    </citation>
    <scope>NUCLEOTIDE SEQUENCE</scope>
    <source>
        <strain evidence="2">CHK188-20938</strain>
    </source>
</reference>
<gene>
    <name evidence="2" type="ORF">IAB71_09540</name>
</gene>
<feature type="transmembrane region" description="Helical" evidence="1">
    <location>
        <begin position="21"/>
        <end position="42"/>
    </location>
</feature>
<keyword evidence="1" id="KW-0812">Transmembrane</keyword>
<keyword evidence="1" id="KW-1133">Transmembrane helix</keyword>
<proteinExistence type="predicted"/>
<comment type="caution">
    <text evidence="2">The sequence shown here is derived from an EMBL/GenBank/DDBJ whole genome shotgun (WGS) entry which is preliminary data.</text>
</comment>